<name>A0A0F9ID02_9ZZZZ</name>
<dbReference type="EMBL" id="LAZR01019663">
    <property type="protein sequence ID" value="KKL91705.1"/>
    <property type="molecule type" value="Genomic_DNA"/>
</dbReference>
<protein>
    <submittedName>
        <fullName evidence="1">Uncharacterized protein</fullName>
    </submittedName>
</protein>
<gene>
    <name evidence="1" type="ORF">LCGC14_1891980</name>
</gene>
<dbReference type="AlphaFoldDB" id="A0A0F9ID02"/>
<comment type="caution">
    <text evidence="1">The sequence shown here is derived from an EMBL/GenBank/DDBJ whole genome shotgun (WGS) entry which is preliminary data.</text>
</comment>
<accession>A0A0F9ID02</accession>
<proteinExistence type="predicted"/>
<sequence length="136" mass="16287">MTQEFEVRLVELCNRVALHYGEDMGQEIAIRMILNPELDDPQLMQKAKWLSRNTAKRESRCIPVDFEFAEEVMEIRVWAHYGFEERMFARIELRRLCEKSKRIVKLVKVELGLCTVSRQRESYVRAVNRNKERKLL</sequence>
<reference evidence="1" key="1">
    <citation type="journal article" date="2015" name="Nature">
        <title>Complex archaea that bridge the gap between prokaryotes and eukaryotes.</title>
        <authorList>
            <person name="Spang A."/>
            <person name="Saw J.H."/>
            <person name="Jorgensen S.L."/>
            <person name="Zaremba-Niedzwiedzka K."/>
            <person name="Martijn J."/>
            <person name="Lind A.E."/>
            <person name="van Eijk R."/>
            <person name="Schleper C."/>
            <person name="Guy L."/>
            <person name="Ettema T.J."/>
        </authorList>
    </citation>
    <scope>NUCLEOTIDE SEQUENCE</scope>
</reference>
<evidence type="ECO:0000313" key="1">
    <source>
        <dbReference type="EMBL" id="KKL91705.1"/>
    </source>
</evidence>
<organism evidence="1">
    <name type="scientific">marine sediment metagenome</name>
    <dbReference type="NCBI Taxonomy" id="412755"/>
    <lineage>
        <taxon>unclassified sequences</taxon>
        <taxon>metagenomes</taxon>
        <taxon>ecological metagenomes</taxon>
    </lineage>
</organism>